<dbReference type="Proteomes" id="UP000036102">
    <property type="component" value="Unassembled WGS sequence"/>
</dbReference>
<evidence type="ECO:0000256" key="2">
    <source>
        <dbReference type="ARBA" id="ARBA00004664"/>
    </source>
</evidence>
<dbReference type="AlphaFoldDB" id="A0A0J7J976"/>
<evidence type="ECO:0000256" key="4">
    <source>
        <dbReference type="ARBA" id="ARBA00012572"/>
    </source>
</evidence>
<dbReference type="PANTHER" id="PTHR42894">
    <property type="entry name" value="N-(5'-PHOSPHORIBOSYL)ANTHRANILATE ISOMERASE"/>
    <property type="match status" value="1"/>
</dbReference>
<dbReference type="FunFam" id="3.20.20.70:FF:000075">
    <property type="entry name" value="Tryptophan biosynthesis protein TRP1"/>
    <property type="match status" value="1"/>
</dbReference>
<dbReference type="SUPFAM" id="SSF51366">
    <property type="entry name" value="Ribulose-phoshate binding barrel"/>
    <property type="match status" value="1"/>
</dbReference>
<accession>A0A0J7J976</accession>
<sequence length="209" mass="22702">MSARVKICGLTRPEDVDAAVDCGADAVGFVFYGPSPRAVSVAQAAELVRRVPAFVSVVGLFVNPAHQEVEAVLEKVPLDLLQFHGDETAAFCATFARRWIKAIRVREPGQIERAFDEYRASSGLLVDAWDPEKYGGTGKAFNWDLIPTERPLPLILAGGLSSANVFAAVNQVKPWAVDVSGGVEQGKGIKDCQKISYFIKEVHRVCKTD</sequence>
<comment type="similarity">
    <text evidence="3 10">Belongs to the TrpF family.</text>
</comment>
<organism evidence="12 13">
    <name type="scientific">Marinobacter subterrani</name>
    <dbReference type="NCBI Taxonomy" id="1658765"/>
    <lineage>
        <taxon>Bacteria</taxon>
        <taxon>Pseudomonadati</taxon>
        <taxon>Pseudomonadota</taxon>
        <taxon>Gammaproteobacteria</taxon>
        <taxon>Pseudomonadales</taxon>
        <taxon>Marinobacteraceae</taxon>
        <taxon>Marinobacter</taxon>
    </lineage>
</organism>
<comment type="catalytic activity">
    <reaction evidence="1 10">
        <text>N-(5-phospho-beta-D-ribosyl)anthranilate = 1-(2-carboxyphenylamino)-1-deoxy-D-ribulose 5-phosphate</text>
        <dbReference type="Rhea" id="RHEA:21540"/>
        <dbReference type="ChEBI" id="CHEBI:18277"/>
        <dbReference type="ChEBI" id="CHEBI:58613"/>
        <dbReference type="EC" id="5.3.1.24"/>
    </reaction>
</comment>
<evidence type="ECO:0000256" key="5">
    <source>
        <dbReference type="ARBA" id="ARBA00022272"/>
    </source>
</evidence>
<feature type="domain" description="N-(5'phosphoribosyl) anthranilate isomerase (PRAI)" evidence="11">
    <location>
        <begin position="5"/>
        <end position="200"/>
    </location>
</feature>
<evidence type="ECO:0000256" key="8">
    <source>
        <dbReference type="ARBA" id="ARBA00023141"/>
    </source>
</evidence>
<evidence type="ECO:0000256" key="9">
    <source>
        <dbReference type="ARBA" id="ARBA00023235"/>
    </source>
</evidence>
<dbReference type="Pfam" id="PF00697">
    <property type="entry name" value="PRAI"/>
    <property type="match status" value="1"/>
</dbReference>
<dbReference type="InterPro" id="IPR001240">
    <property type="entry name" value="PRAI_dom"/>
</dbReference>
<dbReference type="STRING" id="1658765.Msub_10719"/>
<dbReference type="NCBIfam" id="NF002299">
    <property type="entry name" value="PRK01222.1-6"/>
    <property type="match status" value="1"/>
</dbReference>
<keyword evidence="6 10" id="KW-0028">Amino-acid biosynthesis</keyword>
<dbReference type="GO" id="GO:0004640">
    <property type="term" value="F:phosphoribosylanthranilate isomerase activity"/>
    <property type="evidence" value="ECO:0007669"/>
    <property type="project" value="UniProtKB-UniRule"/>
</dbReference>
<evidence type="ECO:0000313" key="13">
    <source>
        <dbReference type="Proteomes" id="UP000036102"/>
    </source>
</evidence>
<keyword evidence="9 10" id="KW-0413">Isomerase</keyword>
<dbReference type="GO" id="GO:0000162">
    <property type="term" value="P:L-tryptophan biosynthetic process"/>
    <property type="evidence" value="ECO:0007669"/>
    <property type="project" value="UniProtKB-UniRule"/>
</dbReference>
<dbReference type="EC" id="5.3.1.24" evidence="4 10"/>
<keyword evidence="13" id="KW-1185">Reference proteome</keyword>
<dbReference type="PATRIC" id="fig|1658765.3.peg.711"/>
<dbReference type="RefSeq" id="WP_048494727.1">
    <property type="nucleotide sequence ID" value="NZ_LFBU01000001.1"/>
</dbReference>
<gene>
    <name evidence="10" type="primary">trpF</name>
    <name evidence="12" type="ORF">Msub_10719</name>
</gene>
<evidence type="ECO:0000256" key="1">
    <source>
        <dbReference type="ARBA" id="ARBA00001164"/>
    </source>
</evidence>
<protein>
    <recommendedName>
        <fullName evidence="5 10">N-(5'-phosphoribosyl)anthranilate isomerase</fullName>
        <shortName evidence="10">PRAI</shortName>
        <ecNumber evidence="4 10">5.3.1.24</ecNumber>
    </recommendedName>
</protein>
<evidence type="ECO:0000256" key="7">
    <source>
        <dbReference type="ARBA" id="ARBA00022822"/>
    </source>
</evidence>
<evidence type="ECO:0000256" key="10">
    <source>
        <dbReference type="HAMAP-Rule" id="MF_00135"/>
    </source>
</evidence>
<dbReference type="HAMAP" id="MF_00135">
    <property type="entry name" value="PRAI"/>
    <property type="match status" value="1"/>
</dbReference>
<reference evidence="12 13" key="1">
    <citation type="submission" date="2015-06" db="EMBL/GenBank/DDBJ databases">
        <title>Marinobacter subterrani, a genetically tractable neutrophilic iron-oxidizing strain isolated from the Soudan Iron Mine.</title>
        <authorList>
            <person name="Bonis B.M."/>
            <person name="Gralnick J.A."/>
        </authorList>
    </citation>
    <scope>NUCLEOTIDE SEQUENCE [LARGE SCALE GENOMIC DNA]</scope>
    <source>
        <strain evidence="12 13">JG233</strain>
    </source>
</reference>
<comment type="pathway">
    <text evidence="2 10">Amino-acid biosynthesis; L-tryptophan biosynthesis; L-tryptophan from chorismate: step 3/5.</text>
</comment>
<keyword evidence="8 10" id="KW-0057">Aromatic amino acid biosynthesis</keyword>
<evidence type="ECO:0000256" key="6">
    <source>
        <dbReference type="ARBA" id="ARBA00022605"/>
    </source>
</evidence>
<dbReference type="EMBL" id="LFBU01000001">
    <property type="protein sequence ID" value="KMQ74534.1"/>
    <property type="molecule type" value="Genomic_DNA"/>
</dbReference>
<dbReference type="PANTHER" id="PTHR42894:SF1">
    <property type="entry name" value="N-(5'-PHOSPHORIBOSYL)ANTHRANILATE ISOMERASE"/>
    <property type="match status" value="1"/>
</dbReference>
<dbReference type="InterPro" id="IPR011060">
    <property type="entry name" value="RibuloseP-bd_barrel"/>
</dbReference>
<dbReference type="NCBIfam" id="NF002298">
    <property type="entry name" value="PRK01222.1-4"/>
    <property type="match status" value="1"/>
</dbReference>
<dbReference type="InterPro" id="IPR013785">
    <property type="entry name" value="Aldolase_TIM"/>
</dbReference>
<evidence type="ECO:0000313" key="12">
    <source>
        <dbReference type="EMBL" id="KMQ74534.1"/>
    </source>
</evidence>
<dbReference type="OrthoDB" id="9804217at2"/>
<proteinExistence type="inferred from homology"/>
<dbReference type="InterPro" id="IPR044643">
    <property type="entry name" value="TrpF_fam"/>
</dbReference>
<keyword evidence="7 10" id="KW-0822">Tryptophan biosynthesis</keyword>
<comment type="caution">
    <text evidence="12">The sequence shown here is derived from an EMBL/GenBank/DDBJ whole genome shotgun (WGS) entry which is preliminary data.</text>
</comment>
<name>A0A0J7J976_9GAMM</name>
<evidence type="ECO:0000259" key="11">
    <source>
        <dbReference type="Pfam" id="PF00697"/>
    </source>
</evidence>
<dbReference type="UniPathway" id="UPA00035">
    <property type="reaction ID" value="UER00042"/>
</dbReference>
<dbReference type="Gene3D" id="3.20.20.70">
    <property type="entry name" value="Aldolase class I"/>
    <property type="match status" value="1"/>
</dbReference>
<evidence type="ECO:0000256" key="3">
    <source>
        <dbReference type="ARBA" id="ARBA00007571"/>
    </source>
</evidence>
<dbReference type="CDD" id="cd00405">
    <property type="entry name" value="PRAI"/>
    <property type="match status" value="1"/>
</dbReference>